<dbReference type="Proteomes" id="UP000426328">
    <property type="component" value="Chromosome"/>
</dbReference>
<evidence type="ECO:0000256" key="5">
    <source>
        <dbReference type="SAM" id="Phobius"/>
    </source>
</evidence>
<keyword evidence="3 5" id="KW-1133">Transmembrane helix</keyword>
<evidence type="ECO:0000256" key="1">
    <source>
        <dbReference type="ARBA" id="ARBA00004141"/>
    </source>
</evidence>
<dbReference type="GO" id="GO:0016020">
    <property type="term" value="C:membrane"/>
    <property type="evidence" value="ECO:0007669"/>
    <property type="project" value="UniProtKB-SubCell"/>
</dbReference>
<evidence type="ECO:0000313" key="8">
    <source>
        <dbReference type="Proteomes" id="UP000426328"/>
    </source>
</evidence>
<evidence type="ECO:0000256" key="2">
    <source>
        <dbReference type="ARBA" id="ARBA00022692"/>
    </source>
</evidence>
<sequence length="253" mass="27895">MIKAYVILLSFIVGLSLFFTFYELPQGKPLHCPCLSYPLGTYINGDNMVNMNAEAIINTLIFGVVAGIVETFIAVVYGSVSGLMGGKIRIIMVRISDSINTVPRILLLLSIALIYGIPTGTSLKANFFITAVIVGLTGWANYSRQVSEYLFTSSSSTLSRIVPKTPFSLLFFSNKEEIYNLSKKFIIPAMIDGISTYTAMGVIAGVGDPRFPTLTTLLTVASRYLPYWWLYLPPALFRAIVIVLLYLISDNLK</sequence>
<dbReference type="KEGG" id="aamb:D1866_05635"/>
<organism evidence="7 8">
    <name type="scientific">Acidianus ambivalens</name>
    <name type="common">Desulfurolobus ambivalens</name>
    <dbReference type="NCBI Taxonomy" id="2283"/>
    <lineage>
        <taxon>Archaea</taxon>
        <taxon>Thermoproteota</taxon>
        <taxon>Thermoprotei</taxon>
        <taxon>Sulfolobales</taxon>
        <taxon>Sulfolobaceae</taxon>
        <taxon>Acidianus</taxon>
    </lineage>
</organism>
<protein>
    <submittedName>
        <fullName evidence="7">Peptide ABC transporter permease</fullName>
    </submittedName>
</protein>
<feature type="transmembrane region" description="Helical" evidence="5">
    <location>
        <begin position="5"/>
        <end position="22"/>
    </location>
</feature>
<feature type="transmembrane region" description="Helical" evidence="5">
    <location>
        <begin position="185"/>
        <end position="207"/>
    </location>
</feature>
<gene>
    <name evidence="7" type="ORF">D1866_05635</name>
    <name evidence="6" type="ORF">GFB69_09190</name>
</gene>
<keyword evidence="2 5" id="KW-0812">Transmembrane</keyword>
<dbReference type="EMBL" id="WHYS01000002">
    <property type="protein sequence ID" value="MQL55911.1"/>
    <property type="molecule type" value="Genomic_DNA"/>
</dbReference>
<evidence type="ECO:0000256" key="4">
    <source>
        <dbReference type="ARBA" id="ARBA00023136"/>
    </source>
</evidence>
<evidence type="ECO:0000256" key="3">
    <source>
        <dbReference type="ARBA" id="ARBA00022989"/>
    </source>
</evidence>
<keyword evidence="8" id="KW-1185">Reference proteome</keyword>
<dbReference type="SUPFAM" id="SSF161098">
    <property type="entry name" value="MetI-like"/>
    <property type="match status" value="1"/>
</dbReference>
<reference evidence="7 8" key="2">
    <citation type="submission" date="2019-10" db="EMBL/GenBank/DDBJ databases">
        <title>Genome Sequences from Six Type Strain Members of the Archaeal Family Sulfolobaceae: Acidianus ambivalens, Acidianus infernus, Metallosphaera prunae, Stygiolobus azoricus, Sulfolobus metallicus, and Sulfurisphaera ohwakuensis.</title>
        <authorList>
            <person name="Counts J.A."/>
            <person name="Kelly R.M."/>
        </authorList>
    </citation>
    <scope>NUCLEOTIDE SEQUENCE [LARGE SCALE GENOMIC DNA]</scope>
    <source>
        <strain evidence="7 8">LEI 10</strain>
    </source>
</reference>
<dbReference type="GeneID" id="42779198"/>
<dbReference type="InterPro" id="IPR035906">
    <property type="entry name" value="MetI-like_sf"/>
</dbReference>
<accession>A0A650CUZ9</accession>
<evidence type="ECO:0000313" key="7">
    <source>
        <dbReference type="EMBL" id="QGR21525.1"/>
    </source>
</evidence>
<feature type="transmembrane region" description="Helical" evidence="5">
    <location>
        <begin position="227"/>
        <end position="248"/>
    </location>
</feature>
<dbReference type="PANTHER" id="PTHR43839">
    <property type="entry name" value="OPPC IN A BINDING PROTEIN-DEPENDENT TRANSPORT SYSTEM"/>
    <property type="match status" value="1"/>
</dbReference>
<evidence type="ECO:0000313" key="6">
    <source>
        <dbReference type="EMBL" id="MQL55911.1"/>
    </source>
</evidence>
<reference evidence="6 9" key="1">
    <citation type="submission" date="2019-10" db="EMBL/GenBank/DDBJ databases">
        <title>Comparative genomics of sulfur disproportionating microorganisms.</title>
        <authorList>
            <person name="Ward L.M."/>
            <person name="Bertran E."/>
            <person name="Johnston D."/>
        </authorList>
    </citation>
    <scope>NUCLEOTIDE SEQUENCE [LARGE SCALE GENOMIC DNA]</scope>
    <source>
        <strain evidence="6 9">DSM 3772</strain>
    </source>
</reference>
<dbReference type="PANTHER" id="PTHR43839:SF1">
    <property type="entry name" value="OPPC IN A BINDING PROTEIN-DEPENDENT TRANSPORT SYSTEM"/>
    <property type="match status" value="1"/>
</dbReference>
<name>A0A650CUZ9_ACIAM</name>
<dbReference type="AlphaFoldDB" id="A0A650CUZ9"/>
<dbReference type="RefSeq" id="WP_152942149.1">
    <property type="nucleotide sequence ID" value="NZ_CP045482.1"/>
</dbReference>
<proteinExistence type="predicted"/>
<dbReference type="Proteomes" id="UP000474054">
    <property type="component" value="Unassembled WGS sequence"/>
</dbReference>
<feature type="transmembrane region" description="Helical" evidence="5">
    <location>
        <begin position="55"/>
        <end position="80"/>
    </location>
</feature>
<evidence type="ECO:0000313" key="9">
    <source>
        <dbReference type="Proteomes" id="UP000474054"/>
    </source>
</evidence>
<feature type="transmembrane region" description="Helical" evidence="5">
    <location>
        <begin position="123"/>
        <end position="142"/>
    </location>
</feature>
<comment type="subcellular location">
    <subcellularLocation>
        <location evidence="1">Membrane</location>
        <topology evidence="1">Multi-pass membrane protein</topology>
    </subcellularLocation>
</comment>
<dbReference type="EMBL" id="CP045482">
    <property type="protein sequence ID" value="QGR21525.1"/>
    <property type="molecule type" value="Genomic_DNA"/>
</dbReference>
<feature type="transmembrane region" description="Helical" evidence="5">
    <location>
        <begin position="101"/>
        <end position="117"/>
    </location>
</feature>
<keyword evidence="4 5" id="KW-0472">Membrane</keyword>